<evidence type="ECO:0000256" key="1">
    <source>
        <dbReference type="ARBA" id="ARBA00022814"/>
    </source>
</evidence>
<keyword evidence="1" id="KW-0889">Transcription antitermination</keyword>
<evidence type="ECO:0000259" key="4">
    <source>
        <dbReference type="Pfam" id="PF02357"/>
    </source>
</evidence>
<dbReference type="GO" id="GO:0006354">
    <property type="term" value="P:DNA-templated transcription elongation"/>
    <property type="evidence" value="ECO:0007669"/>
    <property type="project" value="InterPro"/>
</dbReference>
<gene>
    <name evidence="5" type="ORF">D1164_12785</name>
</gene>
<keyword evidence="2" id="KW-0805">Transcription regulation</keyword>
<reference evidence="5 6" key="1">
    <citation type="journal article" date="2015" name="Int. J. Syst. Evol. Microbiol.">
        <title>Mariniphaga sediminis sp. nov., isolated from coastal sediment.</title>
        <authorList>
            <person name="Wang F.Q."/>
            <person name="Shen Q.Y."/>
            <person name="Chen G.J."/>
            <person name="Du Z.J."/>
        </authorList>
    </citation>
    <scope>NUCLEOTIDE SEQUENCE [LARGE SCALE GENOMIC DNA]</scope>
    <source>
        <strain evidence="5 6">SY21</strain>
    </source>
</reference>
<dbReference type="Pfam" id="PF02357">
    <property type="entry name" value="NusG"/>
    <property type="match status" value="1"/>
</dbReference>
<protein>
    <submittedName>
        <fullName evidence="5">UpxY family transcription antiterminator</fullName>
    </submittedName>
</protein>
<dbReference type="PANTHER" id="PTHR30265">
    <property type="entry name" value="RHO-INTERACTING TRANSCRIPTION TERMINATION FACTOR NUSG"/>
    <property type="match status" value="1"/>
</dbReference>
<evidence type="ECO:0000256" key="3">
    <source>
        <dbReference type="ARBA" id="ARBA00023163"/>
    </source>
</evidence>
<evidence type="ECO:0000313" key="6">
    <source>
        <dbReference type="Proteomes" id="UP000266441"/>
    </source>
</evidence>
<dbReference type="EMBL" id="QWET01000008">
    <property type="protein sequence ID" value="RIH64909.1"/>
    <property type="molecule type" value="Genomic_DNA"/>
</dbReference>
<dbReference type="CDD" id="cd09895">
    <property type="entry name" value="NGN_SP_UpxY"/>
    <property type="match status" value="1"/>
</dbReference>
<dbReference type="GO" id="GO:0031564">
    <property type="term" value="P:transcription antitermination"/>
    <property type="evidence" value="ECO:0007669"/>
    <property type="project" value="UniProtKB-KW"/>
</dbReference>
<dbReference type="Proteomes" id="UP000266441">
    <property type="component" value="Unassembled WGS sequence"/>
</dbReference>
<sequence length="176" mass="20507">MTNSHPKKQKVWRVVYTRSRAEKKVHADLTSQNIECFLPLQKKLRQWKDRKKWVEMPLISGYCFINIEPSEYEKVLQTDNVVCYVTFEGKPARIPHQQIDFLKQMLRQSDFEVEICRETFEPGKRAEIISGPLIGLQGELLSCRGNDRFVLRIEQINTVFSVEVPASQLTALPELV</sequence>
<dbReference type="NCBIfam" id="NF033644">
    <property type="entry name" value="antiterm_UpxY"/>
    <property type="match status" value="1"/>
</dbReference>
<feature type="domain" description="NusG-like N-terminal" evidence="4">
    <location>
        <begin position="10"/>
        <end position="100"/>
    </location>
</feature>
<dbReference type="InterPro" id="IPR006645">
    <property type="entry name" value="NGN-like_dom"/>
</dbReference>
<dbReference type="OrthoDB" id="9796143at2"/>
<name>A0A399CZQ5_9BACT</name>
<dbReference type="Gene3D" id="3.30.70.940">
    <property type="entry name" value="NusG, N-terminal domain"/>
    <property type="match status" value="1"/>
</dbReference>
<dbReference type="AlphaFoldDB" id="A0A399CZQ5"/>
<dbReference type="InterPro" id="IPR036735">
    <property type="entry name" value="NGN_dom_sf"/>
</dbReference>
<evidence type="ECO:0000313" key="5">
    <source>
        <dbReference type="EMBL" id="RIH64909.1"/>
    </source>
</evidence>
<keyword evidence="3" id="KW-0804">Transcription</keyword>
<organism evidence="5 6">
    <name type="scientific">Mariniphaga sediminis</name>
    <dbReference type="NCBI Taxonomy" id="1628158"/>
    <lineage>
        <taxon>Bacteria</taxon>
        <taxon>Pseudomonadati</taxon>
        <taxon>Bacteroidota</taxon>
        <taxon>Bacteroidia</taxon>
        <taxon>Marinilabiliales</taxon>
        <taxon>Prolixibacteraceae</taxon>
        <taxon>Mariniphaga</taxon>
    </lineage>
</organism>
<dbReference type="SUPFAM" id="SSF82679">
    <property type="entry name" value="N-utilization substance G protein NusG, N-terminal domain"/>
    <property type="match status" value="1"/>
</dbReference>
<accession>A0A399CZQ5</accession>
<comment type="caution">
    <text evidence="5">The sequence shown here is derived from an EMBL/GenBank/DDBJ whole genome shotgun (WGS) entry which is preliminary data.</text>
</comment>
<dbReference type="InterPro" id="IPR043425">
    <property type="entry name" value="NusG-like"/>
</dbReference>
<evidence type="ECO:0000256" key="2">
    <source>
        <dbReference type="ARBA" id="ARBA00023015"/>
    </source>
</evidence>
<dbReference type="PANTHER" id="PTHR30265:SF4">
    <property type="entry name" value="KOW MOTIF FAMILY PROTEIN, EXPRESSED"/>
    <property type="match status" value="1"/>
</dbReference>
<proteinExistence type="predicted"/>
<dbReference type="RefSeq" id="WP_119350374.1">
    <property type="nucleotide sequence ID" value="NZ_JBFHKJ010000016.1"/>
</dbReference>
<keyword evidence="6" id="KW-1185">Reference proteome</keyword>